<dbReference type="Proteomes" id="UP000012174">
    <property type="component" value="Unassembled WGS sequence"/>
</dbReference>
<evidence type="ECO:0000313" key="6">
    <source>
        <dbReference type="Proteomes" id="UP000012174"/>
    </source>
</evidence>
<dbReference type="PROSITE" id="PS50112">
    <property type="entry name" value="PAS"/>
    <property type="match status" value="1"/>
</dbReference>
<dbReference type="CDD" id="cd00130">
    <property type="entry name" value="PAS"/>
    <property type="match status" value="1"/>
</dbReference>
<dbReference type="KEGG" id="ela:UCREL1_1502"/>
<dbReference type="Pfam" id="PF13426">
    <property type="entry name" value="PAS_9"/>
    <property type="match status" value="1"/>
</dbReference>
<dbReference type="GO" id="GO:0005634">
    <property type="term" value="C:nucleus"/>
    <property type="evidence" value="ECO:0007669"/>
    <property type="project" value="TreeGrafter"/>
</dbReference>
<keyword evidence="1" id="KW-0285">Flavoprotein</keyword>
<keyword evidence="2" id="KW-0288">FMN</keyword>
<dbReference type="PANTHER" id="PTHR47429">
    <property type="entry name" value="PROTEIN TWIN LOV 1"/>
    <property type="match status" value="1"/>
</dbReference>
<reference evidence="6" key="1">
    <citation type="journal article" date="2013" name="Genome Announc.">
        <title>Draft genome sequence of the grapevine dieback fungus Eutypa lata UCR-EL1.</title>
        <authorList>
            <person name="Blanco-Ulate B."/>
            <person name="Rolshausen P.E."/>
            <person name="Cantu D."/>
        </authorList>
    </citation>
    <scope>NUCLEOTIDE SEQUENCE [LARGE SCALE GENOMIC DNA]</scope>
    <source>
        <strain evidence="6">UCR-EL1</strain>
    </source>
</reference>
<evidence type="ECO:0000259" key="4">
    <source>
        <dbReference type="PROSITE" id="PS50112"/>
    </source>
</evidence>
<dbReference type="Gene3D" id="3.30.450.20">
    <property type="entry name" value="PAS domain"/>
    <property type="match status" value="1"/>
</dbReference>
<dbReference type="AlphaFoldDB" id="M7TXR2"/>
<evidence type="ECO:0000313" key="5">
    <source>
        <dbReference type="EMBL" id="EMR71450.1"/>
    </source>
</evidence>
<organism evidence="5 6">
    <name type="scientific">Eutypa lata (strain UCR-EL1)</name>
    <name type="common">Grapevine dieback disease fungus</name>
    <name type="synonym">Eutypa armeniacae</name>
    <dbReference type="NCBI Taxonomy" id="1287681"/>
    <lineage>
        <taxon>Eukaryota</taxon>
        <taxon>Fungi</taxon>
        <taxon>Dikarya</taxon>
        <taxon>Ascomycota</taxon>
        <taxon>Pezizomycotina</taxon>
        <taxon>Sordariomycetes</taxon>
        <taxon>Xylariomycetidae</taxon>
        <taxon>Xylariales</taxon>
        <taxon>Diatrypaceae</taxon>
        <taxon>Eutypa</taxon>
    </lineage>
</organism>
<dbReference type="InterPro" id="IPR000014">
    <property type="entry name" value="PAS"/>
</dbReference>
<proteinExistence type="predicted"/>
<dbReference type="PANTHER" id="PTHR47429:SF7">
    <property type="entry name" value="GATA-FACTOR"/>
    <property type="match status" value="1"/>
</dbReference>
<dbReference type="OMA" id="ADPVMYP"/>
<evidence type="ECO:0000256" key="2">
    <source>
        <dbReference type="ARBA" id="ARBA00022643"/>
    </source>
</evidence>
<dbReference type="SUPFAM" id="SSF55785">
    <property type="entry name" value="PYP-like sensor domain (PAS domain)"/>
    <property type="match status" value="1"/>
</dbReference>
<sequence length="192" mass="20915">MNPWEANALQYNFQEDAETRTTLPDGAATTAIAATGIAVAPQDYVHDTVIYPGLYAPSGFDMMSILNPTVELGAVDASCALLMCDLLQPDYPAVYASEAFEALTGYTQQEILGRNCRNGGGGSSSSNNSNMKSIRQQMRRAIETNTELVVEVPNFRKDGRPFVNILTMIPVCWDGCGEAPRYSVGFQAEKTW</sequence>
<dbReference type="OrthoDB" id="447251at2759"/>
<evidence type="ECO:0000256" key="3">
    <source>
        <dbReference type="ARBA" id="ARBA00022991"/>
    </source>
</evidence>
<dbReference type="EMBL" id="KB705643">
    <property type="protein sequence ID" value="EMR71450.1"/>
    <property type="molecule type" value="Genomic_DNA"/>
</dbReference>
<feature type="domain" description="PAS" evidence="4">
    <location>
        <begin position="94"/>
        <end position="145"/>
    </location>
</feature>
<evidence type="ECO:0000256" key="1">
    <source>
        <dbReference type="ARBA" id="ARBA00022630"/>
    </source>
</evidence>
<dbReference type="eggNOG" id="ENOG502QQR1">
    <property type="taxonomic scope" value="Eukaryota"/>
</dbReference>
<dbReference type="HOGENOM" id="CLU_080231_0_1_1"/>
<protein>
    <submittedName>
        <fullName evidence="5">Putative vivid pas protein vvd protein</fullName>
    </submittedName>
</protein>
<gene>
    <name evidence="5" type="ORF">UCREL1_1502</name>
</gene>
<accession>M7TXR2</accession>
<dbReference type="NCBIfam" id="TIGR00229">
    <property type="entry name" value="sensory_box"/>
    <property type="match status" value="1"/>
</dbReference>
<keyword evidence="3" id="KW-0157">Chromophore</keyword>
<keyword evidence="6" id="KW-1185">Reference proteome</keyword>
<dbReference type="InterPro" id="IPR035965">
    <property type="entry name" value="PAS-like_dom_sf"/>
</dbReference>
<name>M7TXR2_EUTLA</name>